<dbReference type="Gene3D" id="2.130.10.10">
    <property type="entry name" value="YVTN repeat-like/Quinoprotein amine dehydrogenase"/>
    <property type="match status" value="3"/>
</dbReference>
<evidence type="ECO:0000313" key="4">
    <source>
        <dbReference type="EMBL" id="GFJ82215.1"/>
    </source>
</evidence>
<dbReference type="Proteomes" id="UP000482800">
    <property type="component" value="Unassembled WGS sequence"/>
</dbReference>
<dbReference type="InterPro" id="IPR001680">
    <property type="entry name" value="WD40_rpt"/>
</dbReference>
<evidence type="ECO:0000256" key="2">
    <source>
        <dbReference type="ARBA" id="ARBA00022737"/>
    </source>
</evidence>
<proteinExistence type="predicted"/>
<sequence length="493" mass="52491">MAVVPFTDADGRALLATASRDKTLRIWDALTGEPLRVLSGHTDWVYDVATFPGRGRRPWLASAGGEGCVRIWDPATGREVREPLRAPGNAGHRAVHAVTPFIGADGTPLLASGGDDKMLRIWDPVAGVEVLADSQRTHRGGIRATAVLTDQQGLPAIASAGHDRVVRIWDPSVRPPPATAYPSHGRRVTAIGAFTVNRRPMLATGGSDRRLRIWAINDPEPPKEVSGNPRMAINAILPGSGPSGARRLVTAGSDGTVRMWDPVDGSQVGDADWRHHGEVLALAGFRSSKGHDYVVSGSSDGWVAFWTLSARGPRMHLRLRGHDGRIRAAAVFRSSVNGRSLVATGGDDVIRIWDPVTREEVSEPIPLPRRKILCLAGYRVGETWLLAAGMRDGAVRVVDPSTRSVVTRLPRAHSREVTSLITREGPDGRRVLVSGGLDRTLRLWDPLTLAPLATLPIQVGVTGLATVDGGIAVASTAGVLLVDPGTLGVSPTA</sequence>
<evidence type="ECO:0000256" key="1">
    <source>
        <dbReference type="ARBA" id="ARBA00022574"/>
    </source>
</evidence>
<feature type="repeat" description="WD" evidence="3">
    <location>
        <begin position="109"/>
        <end position="123"/>
    </location>
</feature>
<reference evidence="4 5" key="2">
    <citation type="submission" date="2020-03" db="EMBL/GenBank/DDBJ databases">
        <authorList>
            <person name="Ichikawa N."/>
            <person name="Kimura A."/>
            <person name="Kitahashi Y."/>
            <person name="Uohara A."/>
        </authorList>
    </citation>
    <scope>NUCLEOTIDE SEQUENCE [LARGE SCALE GENOMIC DNA]</scope>
    <source>
        <strain evidence="4 5">NBRC 108639</strain>
    </source>
</reference>
<feature type="repeat" description="WD" evidence="3">
    <location>
        <begin position="14"/>
        <end position="37"/>
    </location>
</feature>
<comment type="caution">
    <text evidence="4">The sequence shown here is derived from an EMBL/GenBank/DDBJ whole genome shotgun (WGS) entry which is preliminary data.</text>
</comment>
<dbReference type="PANTHER" id="PTHR19848:SF8">
    <property type="entry name" value="F-BOX AND WD REPEAT DOMAIN CONTAINING 7"/>
    <property type="match status" value="1"/>
</dbReference>
<dbReference type="PROSITE" id="PS50082">
    <property type="entry name" value="WD_REPEATS_2"/>
    <property type="match status" value="6"/>
</dbReference>
<evidence type="ECO:0000313" key="5">
    <source>
        <dbReference type="Proteomes" id="UP000482800"/>
    </source>
</evidence>
<evidence type="ECO:0000256" key="3">
    <source>
        <dbReference type="PROSITE-ProRule" id="PRU00221"/>
    </source>
</evidence>
<dbReference type="AlphaFoldDB" id="A0A6V8KNF0"/>
<feature type="repeat" description="WD" evidence="3">
    <location>
        <begin position="248"/>
        <end position="261"/>
    </location>
</feature>
<dbReference type="Pfam" id="PF00400">
    <property type="entry name" value="WD40"/>
    <property type="match status" value="7"/>
</dbReference>
<dbReference type="PRINTS" id="PR00320">
    <property type="entry name" value="GPROTEINBRPT"/>
</dbReference>
<dbReference type="InterPro" id="IPR036322">
    <property type="entry name" value="WD40_repeat_dom_sf"/>
</dbReference>
<dbReference type="EMBL" id="BLPF01000002">
    <property type="protein sequence ID" value="GFJ82215.1"/>
    <property type="molecule type" value="Genomic_DNA"/>
</dbReference>
<gene>
    <name evidence="4" type="ORF">Phou_063950</name>
</gene>
<feature type="repeat" description="WD" evidence="3">
    <location>
        <begin position="38"/>
        <end position="82"/>
    </location>
</feature>
<dbReference type="PANTHER" id="PTHR19848">
    <property type="entry name" value="WD40 REPEAT PROTEIN"/>
    <property type="match status" value="1"/>
</dbReference>
<keyword evidence="5" id="KW-1185">Reference proteome</keyword>
<feature type="repeat" description="WD" evidence="3">
    <location>
        <begin position="410"/>
        <end position="445"/>
    </location>
</feature>
<accession>A0A6V8KNF0</accession>
<dbReference type="SMART" id="SM00320">
    <property type="entry name" value="WD40"/>
    <property type="match status" value="9"/>
</dbReference>
<keyword evidence="2" id="KW-0677">Repeat</keyword>
<dbReference type="SUPFAM" id="SSF50978">
    <property type="entry name" value="WD40 repeat-like"/>
    <property type="match status" value="2"/>
</dbReference>
<name>A0A6V8KNF0_9ACTN</name>
<reference evidence="4 5" key="1">
    <citation type="submission" date="2020-03" db="EMBL/GenBank/DDBJ databases">
        <title>Whole genome shotgun sequence of Phytohabitans houttuyneae NBRC 108639.</title>
        <authorList>
            <person name="Komaki H."/>
            <person name="Tamura T."/>
        </authorList>
    </citation>
    <scope>NUCLEOTIDE SEQUENCE [LARGE SCALE GENOMIC DNA]</scope>
    <source>
        <strain evidence="4 5">NBRC 108639</strain>
    </source>
</reference>
<dbReference type="InterPro" id="IPR015943">
    <property type="entry name" value="WD40/YVTN_repeat-like_dom_sf"/>
</dbReference>
<dbReference type="RefSeq" id="WP_246273971.1">
    <property type="nucleotide sequence ID" value="NZ_BLPF01000002.1"/>
</dbReference>
<feature type="repeat" description="WD" evidence="3">
    <location>
        <begin position="319"/>
        <end position="363"/>
    </location>
</feature>
<dbReference type="InterPro" id="IPR020472">
    <property type="entry name" value="WD40_PAC1"/>
</dbReference>
<dbReference type="CDD" id="cd00200">
    <property type="entry name" value="WD40"/>
    <property type="match status" value="1"/>
</dbReference>
<organism evidence="4 5">
    <name type="scientific">Phytohabitans houttuyneae</name>
    <dbReference type="NCBI Taxonomy" id="1076126"/>
    <lineage>
        <taxon>Bacteria</taxon>
        <taxon>Bacillati</taxon>
        <taxon>Actinomycetota</taxon>
        <taxon>Actinomycetes</taxon>
        <taxon>Micromonosporales</taxon>
        <taxon>Micromonosporaceae</taxon>
    </lineage>
</organism>
<protein>
    <submittedName>
        <fullName evidence="4">Uncharacterized protein</fullName>
    </submittedName>
</protein>
<keyword evidence="1 3" id="KW-0853">WD repeat</keyword>